<proteinExistence type="predicted"/>
<gene>
    <name evidence="2" type="ordered locus">MTR_1g055270</name>
</gene>
<reference evidence="2 4" key="2">
    <citation type="journal article" date="2014" name="BMC Genomics">
        <title>An improved genome release (version Mt4.0) for the model legume Medicago truncatula.</title>
        <authorList>
            <person name="Tang H."/>
            <person name="Krishnakumar V."/>
            <person name="Bidwell S."/>
            <person name="Rosen B."/>
            <person name="Chan A."/>
            <person name="Zhou S."/>
            <person name="Gentzbittel L."/>
            <person name="Childs K.L."/>
            <person name="Yandell M."/>
            <person name="Gundlach H."/>
            <person name="Mayer K.F."/>
            <person name="Schwartz D.C."/>
            <person name="Town C.D."/>
        </authorList>
    </citation>
    <scope>GENOME REANNOTATION</scope>
    <source>
        <strain evidence="2">A17</strain>
        <strain evidence="3 4">cv. Jemalong A17</strain>
    </source>
</reference>
<keyword evidence="1" id="KW-0472">Membrane</keyword>
<sequence length="121" mass="13621">MTNKMHVWQLANTPAVLASTSQNQPSPTLDGGGGFHFGTTWCTVEFIRRQANEVAHTLARETTFLADPAVYFEILIVLKLLLSIPEPTFLVICLIFAYLKYADYANLYMWHPVGNYSILPN</sequence>
<dbReference type="EMBL" id="CM001217">
    <property type="protein sequence ID" value="KEH41848.1"/>
    <property type="molecule type" value="Genomic_DNA"/>
</dbReference>
<keyword evidence="1 2" id="KW-0812">Transmembrane</keyword>
<evidence type="ECO:0000313" key="3">
    <source>
        <dbReference type="EnsemblPlants" id="KEH41848"/>
    </source>
</evidence>
<name>A0A072VKB8_MEDTR</name>
<organism evidence="2 4">
    <name type="scientific">Medicago truncatula</name>
    <name type="common">Barrel medic</name>
    <name type="synonym">Medicago tribuloides</name>
    <dbReference type="NCBI Taxonomy" id="3880"/>
    <lineage>
        <taxon>Eukaryota</taxon>
        <taxon>Viridiplantae</taxon>
        <taxon>Streptophyta</taxon>
        <taxon>Embryophyta</taxon>
        <taxon>Tracheophyta</taxon>
        <taxon>Spermatophyta</taxon>
        <taxon>Magnoliopsida</taxon>
        <taxon>eudicotyledons</taxon>
        <taxon>Gunneridae</taxon>
        <taxon>Pentapetalae</taxon>
        <taxon>rosids</taxon>
        <taxon>fabids</taxon>
        <taxon>Fabales</taxon>
        <taxon>Fabaceae</taxon>
        <taxon>Papilionoideae</taxon>
        <taxon>50 kb inversion clade</taxon>
        <taxon>NPAAA clade</taxon>
        <taxon>Hologalegina</taxon>
        <taxon>IRL clade</taxon>
        <taxon>Trifolieae</taxon>
        <taxon>Medicago</taxon>
    </lineage>
</organism>
<evidence type="ECO:0000256" key="1">
    <source>
        <dbReference type="SAM" id="Phobius"/>
    </source>
</evidence>
<dbReference type="EnsemblPlants" id="KEH41848">
    <property type="protein sequence ID" value="KEH41848"/>
    <property type="gene ID" value="MTR_1g055270"/>
</dbReference>
<protein>
    <submittedName>
        <fullName evidence="2">Transmembrane protein, putative</fullName>
    </submittedName>
</protein>
<accession>A0A072VKB8</accession>
<reference evidence="3" key="3">
    <citation type="submission" date="2015-04" db="UniProtKB">
        <authorList>
            <consortium name="EnsemblPlants"/>
        </authorList>
    </citation>
    <scope>IDENTIFICATION</scope>
    <source>
        <strain evidence="3">cv. Jemalong A17</strain>
    </source>
</reference>
<dbReference type="HOGENOM" id="CLU_2041495_0_0_1"/>
<keyword evidence="4" id="KW-1185">Reference proteome</keyword>
<keyword evidence="1" id="KW-1133">Transmembrane helix</keyword>
<dbReference type="Proteomes" id="UP000002051">
    <property type="component" value="Unassembled WGS sequence"/>
</dbReference>
<evidence type="ECO:0000313" key="4">
    <source>
        <dbReference type="Proteomes" id="UP000002051"/>
    </source>
</evidence>
<reference evidence="2 4" key="1">
    <citation type="journal article" date="2011" name="Nature">
        <title>The Medicago genome provides insight into the evolution of rhizobial symbioses.</title>
        <authorList>
            <person name="Young N.D."/>
            <person name="Debelle F."/>
            <person name="Oldroyd G.E."/>
            <person name="Geurts R."/>
            <person name="Cannon S.B."/>
            <person name="Udvardi M.K."/>
            <person name="Benedito V.A."/>
            <person name="Mayer K.F."/>
            <person name="Gouzy J."/>
            <person name="Schoof H."/>
            <person name="Van de Peer Y."/>
            <person name="Proost S."/>
            <person name="Cook D.R."/>
            <person name="Meyers B.C."/>
            <person name="Spannagl M."/>
            <person name="Cheung F."/>
            <person name="De Mita S."/>
            <person name="Krishnakumar V."/>
            <person name="Gundlach H."/>
            <person name="Zhou S."/>
            <person name="Mudge J."/>
            <person name="Bharti A.K."/>
            <person name="Murray J.D."/>
            <person name="Naoumkina M.A."/>
            <person name="Rosen B."/>
            <person name="Silverstein K.A."/>
            <person name="Tang H."/>
            <person name="Rombauts S."/>
            <person name="Zhao P.X."/>
            <person name="Zhou P."/>
            <person name="Barbe V."/>
            <person name="Bardou P."/>
            <person name="Bechner M."/>
            <person name="Bellec A."/>
            <person name="Berger A."/>
            <person name="Berges H."/>
            <person name="Bidwell S."/>
            <person name="Bisseling T."/>
            <person name="Choisne N."/>
            <person name="Couloux A."/>
            <person name="Denny R."/>
            <person name="Deshpande S."/>
            <person name="Dai X."/>
            <person name="Doyle J.J."/>
            <person name="Dudez A.M."/>
            <person name="Farmer A.D."/>
            <person name="Fouteau S."/>
            <person name="Franken C."/>
            <person name="Gibelin C."/>
            <person name="Gish J."/>
            <person name="Goldstein S."/>
            <person name="Gonzalez A.J."/>
            <person name="Green P.J."/>
            <person name="Hallab A."/>
            <person name="Hartog M."/>
            <person name="Hua A."/>
            <person name="Humphray S.J."/>
            <person name="Jeong D.H."/>
            <person name="Jing Y."/>
            <person name="Jocker A."/>
            <person name="Kenton S.M."/>
            <person name="Kim D.J."/>
            <person name="Klee K."/>
            <person name="Lai H."/>
            <person name="Lang C."/>
            <person name="Lin S."/>
            <person name="Macmil S.L."/>
            <person name="Magdelenat G."/>
            <person name="Matthews L."/>
            <person name="McCorrison J."/>
            <person name="Monaghan E.L."/>
            <person name="Mun J.H."/>
            <person name="Najar F.Z."/>
            <person name="Nicholson C."/>
            <person name="Noirot C."/>
            <person name="O'Bleness M."/>
            <person name="Paule C.R."/>
            <person name="Poulain J."/>
            <person name="Prion F."/>
            <person name="Qin B."/>
            <person name="Qu C."/>
            <person name="Retzel E.F."/>
            <person name="Riddle C."/>
            <person name="Sallet E."/>
            <person name="Samain S."/>
            <person name="Samson N."/>
            <person name="Sanders I."/>
            <person name="Saurat O."/>
            <person name="Scarpelli C."/>
            <person name="Schiex T."/>
            <person name="Segurens B."/>
            <person name="Severin A.J."/>
            <person name="Sherrier D.J."/>
            <person name="Shi R."/>
            <person name="Sims S."/>
            <person name="Singer S.R."/>
            <person name="Sinharoy S."/>
            <person name="Sterck L."/>
            <person name="Viollet A."/>
            <person name="Wang B.B."/>
            <person name="Wang K."/>
            <person name="Wang M."/>
            <person name="Wang X."/>
            <person name="Warfsmann J."/>
            <person name="Weissenbach J."/>
            <person name="White D.D."/>
            <person name="White J.D."/>
            <person name="Wiley G.B."/>
            <person name="Wincker P."/>
            <person name="Xing Y."/>
            <person name="Yang L."/>
            <person name="Yao Z."/>
            <person name="Ying F."/>
            <person name="Zhai J."/>
            <person name="Zhou L."/>
            <person name="Zuber A."/>
            <person name="Denarie J."/>
            <person name="Dixon R.A."/>
            <person name="May G.D."/>
            <person name="Schwartz D.C."/>
            <person name="Rogers J."/>
            <person name="Quetier F."/>
            <person name="Town C.D."/>
            <person name="Roe B.A."/>
        </authorList>
    </citation>
    <scope>NUCLEOTIDE SEQUENCE [LARGE SCALE GENOMIC DNA]</scope>
    <source>
        <strain evidence="2">A17</strain>
        <strain evidence="3 4">cv. Jemalong A17</strain>
    </source>
</reference>
<evidence type="ECO:0000313" key="2">
    <source>
        <dbReference type="EMBL" id="KEH41848.1"/>
    </source>
</evidence>
<dbReference type="AlphaFoldDB" id="A0A072VKB8"/>
<feature type="transmembrane region" description="Helical" evidence="1">
    <location>
        <begin position="74"/>
        <end position="99"/>
    </location>
</feature>